<keyword evidence="3" id="KW-1185">Reference proteome</keyword>
<protein>
    <submittedName>
        <fullName evidence="2">Uncharacterized protein</fullName>
    </submittedName>
</protein>
<gene>
    <name evidence="2" type="ORF">LOD99_13829</name>
</gene>
<comment type="caution">
    <text evidence="2">The sequence shown here is derived from an EMBL/GenBank/DDBJ whole genome shotgun (WGS) entry which is preliminary data.</text>
</comment>
<proteinExistence type="predicted"/>
<feature type="compositionally biased region" description="Polar residues" evidence="1">
    <location>
        <begin position="103"/>
        <end position="113"/>
    </location>
</feature>
<feature type="compositionally biased region" description="Polar residues" evidence="1">
    <location>
        <begin position="123"/>
        <end position="138"/>
    </location>
</feature>
<name>A0AAV7KI98_9METZ</name>
<accession>A0AAV7KI98</accession>
<sequence>MSDSYTATGLYNAPPHHTDCGIHPWQGKHNCGRTIPHSQPIPIRMAHFPDNFQIHSSSHPIEPQHRSICLSAKQPTAEVCKLAPRPRSLGSQCLCVEMAESESNTLHVPTTNPHRPDLIQAEQGESSNSNSDISVLAQ</sequence>
<evidence type="ECO:0000256" key="1">
    <source>
        <dbReference type="SAM" id="MobiDB-lite"/>
    </source>
</evidence>
<dbReference type="EMBL" id="JAKMXF010000022">
    <property type="protein sequence ID" value="KAI6661107.1"/>
    <property type="molecule type" value="Genomic_DNA"/>
</dbReference>
<evidence type="ECO:0000313" key="3">
    <source>
        <dbReference type="Proteomes" id="UP001165289"/>
    </source>
</evidence>
<reference evidence="2 3" key="1">
    <citation type="journal article" date="2023" name="BMC Biol.">
        <title>The compact genome of the sponge Oopsacas minuta (Hexactinellida) is lacking key metazoan core genes.</title>
        <authorList>
            <person name="Santini S."/>
            <person name="Schenkelaars Q."/>
            <person name="Jourda C."/>
            <person name="Duchesne M."/>
            <person name="Belahbib H."/>
            <person name="Rocher C."/>
            <person name="Selva M."/>
            <person name="Riesgo A."/>
            <person name="Vervoort M."/>
            <person name="Leys S.P."/>
            <person name="Kodjabachian L."/>
            <person name="Le Bivic A."/>
            <person name="Borchiellini C."/>
            <person name="Claverie J.M."/>
            <person name="Renard E."/>
        </authorList>
    </citation>
    <scope>NUCLEOTIDE SEQUENCE [LARGE SCALE GENOMIC DNA]</scope>
    <source>
        <strain evidence="2">SPO-2</strain>
    </source>
</reference>
<feature type="region of interest" description="Disordered" evidence="1">
    <location>
        <begin position="103"/>
        <end position="138"/>
    </location>
</feature>
<dbReference type="AlphaFoldDB" id="A0AAV7KI98"/>
<evidence type="ECO:0000313" key="2">
    <source>
        <dbReference type="EMBL" id="KAI6661107.1"/>
    </source>
</evidence>
<organism evidence="2 3">
    <name type="scientific">Oopsacas minuta</name>
    <dbReference type="NCBI Taxonomy" id="111878"/>
    <lineage>
        <taxon>Eukaryota</taxon>
        <taxon>Metazoa</taxon>
        <taxon>Porifera</taxon>
        <taxon>Hexactinellida</taxon>
        <taxon>Hexasterophora</taxon>
        <taxon>Lyssacinosida</taxon>
        <taxon>Leucopsacidae</taxon>
        <taxon>Oopsacas</taxon>
    </lineage>
</organism>
<dbReference type="Proteomes" id="UP001165289">
    <property type="component" value="Unassembled WGS sequence"/>
</dbReference>